<accession>A0A3M2LE03</accession>
<protein>
    <recommendedName>
        <fullName evidence="3">Terminal beta-(1-&gt;2)-arabinofuranosyltransferase C-terminal domain-containing protein</fullName>
    </recommendedName>
</protein>
<feature type="compositionally biased region" description="Basic and acidic residues" evidence="1">
    <location>
        <begin position="7"/>
        <end position="19"/>
    </location>
</feature>
<organism evidence="4 5">
    <name type="scientific">Nocardia stercoris</name>
    <dbReference type="NCBI Taxonomy" id="2483361"/>
    <lineage>
        <taxon>Bacteria</taxon>
        <taxon>Bacillati</taxon>
        <taxon>Actinomycetota</taxon>
        <taxon>Actinomycetes</taxon>
        <taxon>Mycobacteriales</taxon>
        <taxon>Nocardiaceae</taxon>
        <taxon>Nocardia</taxon>
    </lineage>
</organism>
<feature type="transmembrane region" description="Helical" evidence="2">
    <location>
        <begin position="391"/>
        <end position="409"/>
    </location>
</feature>
<dbReference type="NCBIfam" id="NF041480">
    <property type="entry name" value="flag_mot_ctl_ZomB"/>
    <property type="match status" value="1"/>
</dbReference>
<name>A0A3M2LE03_9NOCA</name>
<sequence>MSLSISPDEKTVAGEHDAPTEALPAGTMNREAATRRSAMFSRAVFVGGVIATLATFFAGAWSRRWIADDGLIVLRTVRNLMAGNGPVFNAGERVETNTSAAWTYVVYAVEWVTRARLEYVSLAVALTLSLLAVGFAMVGTARLWGAPWGVDSTRAVLMLPAGALVYIALPPARDYASSGLENCLVIFWLAVLWWLLIRWSQAQRDRLGLLAAVVFWAGLSWLVRPEMVMIGGLTLALVWLAPMPATRVGPVVLRALLVAVGGLVPLGYQIWRMGYYGLPYPNTAVAKEAGGAKWNQGFTYLWDLAGPYYLWVPLILLVAGTIVLLRLRRPAGRAAEQTGSDAGGSLLRRVDGLRRGLRRPSVVVGLMLTGSLLLLVFELRVGGDFMHGRMLLPQVFCLLLPVSVLPVGLPRPSQWRQWATVLPIVGWLGLVGWALFTANTTANQAGASISTTGIVDERIYYVLNSGHDHPILAEDYLDFPRMRAMVQDIGATPEGGLLINSPSFRMWYVAPPPAQAPGESYGHTVYFLNLGMTSMNVPLDVRVIDQEGLAYPLAAHTDRLTDGRIGHDKNLYADWVVVDTGMVDRHPWLPWYMDEKFVAQARVALSCPDTQALLASSRAPLTFDRFRHNLIQAFGFAKYRIDRVPKYEIQRCHLQDPYPPLR</sequence>
<feature type="region of interest" description="Disordered" evidence="1">
    <location>
        <begin position="1"/>
        <end position="28"/>
    </location>
</feature>
<feature type="transmembrane region" description="Helical" evidence="2">
    <location>
        <begin position="207"/>
        <end position="223"/>
    </location>
</feature>
<evidence type="ECO:0000259" key="3">
    <source>
        <dbReference type="Pfam" id="PF26371"/>
    </source>
</evidence>
<comment type="caution">
    <text evidence="4">The sequence shown here is derived from an EMBL/GenBank/DDBJ whole genome shotgun (WGS) entry which is preliminary data.</text>
</comment>
<feature type="transmembrane region" description="Helical" evidence="2">
    <location>
        <begin position="308"/>
        <end position="327"/>
    </location>
</feature>
<keyword evidence="2" id="KW-1133">Transmembrane helix</keyword>
<evidence type="ECO:0000256" key="2">
    <source>
        <dbReference type="SAM" id="Phobius"/>
    </source>
</evidence>
<gene>
    <name evidence="4" type="ORF">EBN03_07255</name>
</gene>
<feature type="transmembrane region" description="Helical" evidence="2">
    <location>
        <begin position="175"/>
        <end position="195"/>
    </location>
</feature>
<evidence type="ECO:0000313" key="5">
    <source>
        <dbReference type="Proteomes" id="UP000279275"/>
    </source>
</evidence>
<feature type="transmembrane region" description="Helical" evidence="2">
    <location>
        <begin position="119"/>
        <end position="140"/>
    </location>
</feature>
<proteinExistence type="predicted"/>
<dbReference type="OrthoDB" id="3721873at2"/>
<keyword evidence="5" id="KW-1185">Reference proteome</keyword>
<feature type="domain" description="Terminal beta-(1-&gt;2)-arabinofuranosyltransferase C-terminal" evidence="3">
    <location>
        <begin position="504"/>
        <end position="634"/>
    </location>
</feature>
<dbReference type="Proteomes" id="UP000279275">
    <property type="component" value="Unassembled WGS sequence"/>
</dbReference>
<feature type="transmembrane region" description="Helical" evidence="2">
    <location>
        <begin position="252"/>
        <end position="271"/>
    </location>
</feature>
<reference evidence="4 5" key="1">
    <citation type="submission" date="2018-10" db="EMBL/GenBank/DDBJ databases">
        <title>Isolation from cow dung.</title>
        <authorList>
            <person name="Ling L."/>
        </authorList>
    </citation>
    <scope>NUCLEOTIDE SEQUENCE [LARGE SCALE GENOMIC DNA]</scope>
    <source>
        <strain evidence="4 5">NEAU-LL90</strain>
    </source>
</reference>
<dbReference type="Pfam" id="PF26371">
    <property type="entry name" value="AftB_C"/>
    <property type="match status" value="1"/>
</dbReference>
<dbReference type="EMBL" id="RFFH01000002">
    <property type="protein sequence ID" value="RMI34205.1"/>
    <property type="molecule type" value="Genomic_DNA"/>
</dbReference>
<dbReference type="InterPro" id="IPR048243">
    <property type="entry name" value="AftB-like"/>
</dbReference>
<keyword evidence="2" id="KW-0812">Transmembrane</keyword>
<feature type="transmembrane region" description="Helical" evidence="2">
    <location>
        <begin position="43"/>
        <end position="61"/>
    </location>
</feature>
<keyword evidence="2" id="KW-0472">Membrane</keyword>
<feature type="transmembrane region" description="Helical" evidence="2">
    <location>
        <begin position="362"/>
        <end position="379"/>
    </location>
</feature>
<feature type="transmembrane region" description="Helical" evidence="2">
    <location>
        <begin position="229"/>
        <end position="245"/>
    </location>
</feature>
<dbReference type="InterPro" id="IPR058983">
    <property type="entry name" value="AftB_C"/>
</dbReference>
<evidence type="ECO:0000256" key="1">
    <source>
        <dbReference type="SAM" id="MobiDB-lite"/>
    </source>
</evidence>
<feature type="transmembrane region" description="Helical" evidence="2">
    <location>
        <begin position="418"/>
        <end position="436"/>
    </location>
</feature>
<dbReference type="AlphaFoldDB" id="A0A3M2LE03"/>
<evidence type="ECO:0000313" key="4">
    <source>
        <dbReference type="EMBL" id="RMI34205.1"/>
    </source>
</evidence>